<dbReference type="EMBL" id="BAABFN010000007">
    <property type="protein sequence ID" value="GAA4315534.1"/>
    <property type="molecule type" value="Genomic_DNA"/>
</dbReference>
<gene>
    <name evidence="10" type="ORF">GCM10023143_26960</name>
</gene>
<evidence type="ECO:0000256" key="7">
    <source>
        <dbReference type="ARBA" id="ARBA00023004"/>
    </source>
</evidence>
<dbReference type="Pfam" id="PF13442">
    <property type="entry name" value="Cytochrome_CBB3"/>
    <property type="match status" value="1"/>
</dbReference>
<comment type="caution">
    <text evidence="10">The sequence shown here is derived from an EMBL/GenBank/DDBJ whole genome shotgun (WGS) entry which is preliminary data.</text>
</comment>
<dbReference type="SMART" id="SM00564">
    <property type="entry name" value="PQQ"/>
    <property type="match status" value="6"/>
</dbReference>
<keyword evidence="6" id="KW-0560">Oxidoreductase</keyword>
<dbReference type="PANTHER" id="PTHR32303">
    <property type="entry name" value="QUINOPROTEIN ALCOHOL DEHYDROGENASE (CYTOCHROME C)"/>
    <property type="match status" value="1"/>
</dbReference>
<name>A0ABP8G1T0_9BACT</name>
<keyword evidence="3 8" id="KW-0349">Heme</keyword>
<proteinExistence type="inferred from homology"/>
<evidence type="ECO:0000256" key="4">
    <source>
        <dbReference type="ARBA" id="ARBA00022723"/>
    </source>
</evidence>
<evidence type="ECO:0000313" key="11">
    <source>
        <dbReference type="Proteomes" id="UP001501207"/>
    </source>
</evidence>
<dbReference type="InterPro" id="IPR017511">
    <property type="entry name" value="PQQ_mDH"/>
</dbReference>
<evidence type="ECO:0000256" key="3">
    <source>
        <dbReference type="ARBA" id="ARBA00022617"/>
    </source>
</evidence>
<dbReference type="PROSITE" id="PS51007">
    <property type="entry name" value="CYTC"/>
    <property type="match status" value="1"/>
</dbReference>
<protein>
    <recommendedName>
        <fullName evidence="9">Cytochrome c domain-containing protein</fullName>
    </recommendedName>
</protein>
<dbReference type="PROSITE" id="PS51257">
    <property type="entry name" value="PROKAR_LIPOPROTEIN"/>
    <property type="match status" value="1"/>
</dbReference>
<keyword evidence="5" id="KW-0732">Signal</keyword>
<dbReference type="InterPro" id="IPR011047">
    <property type="entry name" value="Quinoprotein_ADH-like_sf"/>
</dbReference>
<dbReference type="Proteomes" id="UP001501207">
    <property type="component" value="Unassembled WGS sequence"/>
</dbReference>
<evidence type="ECO:0000256" key="1">
    <source>
        <dbReference type="ARBA" id="ARBA00001931"/>
    </source>
</evidence>
<dbReference type="SUPFAM" id="SSF46626">
    <property type="entry name" value="Cytochrome c"/>
    <property type="match status" value="1"/>
</dbReference>
<keyword evidence="4 8" id="KW-0479">Metal-binding</keyword>
<dbReference type="Gene3D" id="1.10.760.10">
    <property type="entry name" value="Cytochrome c-like domain"/>
    <property type="match status" value="1"/>
</dbReference>
<reference evidence="11" key="1">
    <citation type="journal article" date="2019" name="Int. J. Syst. Evol. Microbiol.">
        <title>The Global Catalogue of Microorganisms (GCM) 10K type strain sequencing project: providing services to taxonomists for standard genome sequencing and annotation.</title>
        <authorList>
            <consortium name="The Broad Institute Genomics Platform"/>
            <consortium name="The Broad Institute Genome Sequencing Center for Infectious Disease"/>
            <person name="Wu L."/>
            <person name="Ma J."/>
        </authorList>
    </citation>
    <scope>NUCLEOTIDE SEQUENCE [LARGE SCALE GENOMIC DNA]</scope>
    <source>
        <strain evidence="11">JCM 17664</strain>
    </source>
</reference>
<evidence type="ECO:0000256" key="8">
    <source>
        <dbReference type="PROSITE-ProRule" id="PRU00433"/>
    </source>
</evidence>
<keyword evidence="11" id="KW-1185">Reference proteome</keyword>
<dbReference type="PANTHER" id="PTHR32303:SF4">
    <property type="entry name" value="QUINOPROTEIN GLUCOSE DEHYDROGENASE"/>
    <property type="match status" value="1"/>
</dbReference>
<dbReference type="SUPFAM" id="SSF50998">
    <property type="entry name" value="Quinoprotein alcohol dehydrogenase-like"/>
    <property type="match status" value="1"/>
</dbReference>
<dbReference type="RefSeq" id="WP_344980182.1">
    <property type="nucleotide sequence ID" value="NZ_BAABFN010000007.1"/>
</dbReference>
<dbReference type="CDD" id="cd10280">
    <property type="entry name" value="PQQ_mGDH"/>
    <property type="match status" value="1"/>
</dbReference>
<sequence length="726" mass="79278">MNLRCTAYLRFTVFTVLLPLLCGCIREQANKHTSWSQYLGDNAVSHYSALHQIDTTNVRHLTMAWQYHTGDADSSGHSQMECNPIIVNGILYATSPKLKLIALDAASGKEKWVFDPYASADKASIQINASRGVTYWEEGRDKRIFFAAGSYVYAVNAQTGTLVTAFGDSGRIDLHDGLDRDVQDLYVVSTTPGIIYKNLLILGTRVSEGGDAAPGNIRAFDVRTGKRAWIFHTIPHPGEPGYDTWENKDAWKYTGGANCWSGMSLDEKRGIVYAPTGSATFDFYGGLRKGRNLFSNCILALDAGTGKLLWHFQTIHHDLWDRDLPAPPNLVTIMHKGKKTDALAQVTKTGFVFVLNRDDGTPLYPVHEVPVPDSSTLTGESPWPTQPVPELPRPFMPQTFDTSDINNLVPPSSQQAVRSALARLEYGHMLIPPSEKGSVVFPGFDGGAEWGGASYDPETGYLYINTNQVPWTLHMVKAGEDRPEPARTASEYGHRIYTDHCMACHGTNREGGGDYPSLLHIGQKYSEAEILRIINNGRRMMPAFKQIPDREKKYLIAYLLGIKGDTPLKKGSSGKNTGGLSKSPFVPYNMTGYNKLVTPEGYPANKPPWGTLTAINLNTGRQVWQIPLGSHPELEKNGMPATGTENYGGAAVTSGGLLFIAATSDGKIRAFNKATGKLLWEAGLPAPGYATPSTYAVNGKQYLVIACGGGKLNSPSGDVYMAFALP</sequence>
<comment type="cofactor">
    <cofactor evidence="1">
        <name>pyrroloquinoline quinone</name>
        <dbReference type="ChEBI" id="CHEBI:58442"/>
    </cofactor>
</comment>
<evidence type="ECO:0000256" key="5">
    <source>
        <dbReference type="ARBA" id="ARBA00022729"/>
    </source>
</evidence>
<dbReference type="InterPro" id="IPR018391">
    <property type="entry name" value="PQQ_b-propeller_rpt"/>
</dbReference>
<dbReference type="Pfam" id="PF01011">
    <property type="entry name" value="PQQ"/>
    <property type="match status" value="2"/>
</dbReference>
<evidence type="ECO:0000256" key="2">
    <source>
        <dbReference type="ARBA" id="ARBA00008156"/>
    </source>
</evidence>
<evidence type="ECO:0000256" key="6">
    <source>
        <dbReference type="ARBA" id="ARBA00023002"/>
    </source>
</evidence>
<dbReference type="InterPro" id="IPR002372">
    <property type="entry name" value="PQQ_rpt_dom"/>
</dbReference>
<feature type="domain" description="Cytochrome c" evidence="9">
    <location>
        <begin position="488"/>
        <end position="563"/>
    </location>
</feature>
<dbReference type="InterPro" id="IPR009056">
    <property type="entry name" value="Cyt_c-like_dom"/>
</dbReference>
<comment type="similarity">
    <text evidence="2">Belongs to the bacterial PQQ dehydrogenase family.</text>
</comment>
<dbReference type="Gene3D" id="2.140.10.10">
    <property type="entry name" value="Quinoprotein alcohol dehydrogenase-like superfamily"/>
    <property type="match status" value="2"/>
</dbReference>
<accession>A0ABP8G1T0</accession>
<dbReference type="InterPro" id="IPR036909">
    <property type="entry name" value="Cyt_c-like_dom_sf"/>
</dbReference>
<organism evidence="10 11">
    <name type="scientific">Compostibacter hankyongensis</name>
    <dbReference type="NCBI Taxonomy" id="1007089"/>
    <lineage>
        <taxon>Bacteria</taxon>
        <taxon>Pseudomonadati</taxon>
        <taxon>Bacteroidota</taxon>
        <taxon>Chitinophagia</taxon>
        <taxon>Chitinophagales</taxon>
        <taxon>Chitinophagaceae</taxon>
        <taxon>Compostibacter</taxon>
    </lineage>
</organism>
<evidence type="ECO:0000259" key="9">
    <source>
        <dbReference type="PROSITE" id="PS51007"/>
    </source>
</evidence>
<evidence type="ECO:0000313" key="10">
    <source>
        <dbReference type="EMBL" id="GAA4315534.1"/>
    </source>
</evidence>
<keyword evidence="7 8" id="KW-0408">Iron</keyword>